<dbReference type="OrthoDB" id="1924068at2759"/>
<organism evidence="2 3">
    <name type="scientific">Carnegiea gigantea</name>
    <dbReference type="NCBI Taxonomy" id="171969"/>
    <lineage>
        <taxon>Eukaryota</taxon>
        <taxon>Viridiplantae</taxon>
        <taxon>Streptophyta</taxon>
        <taxon>Embryophyta</taxon>
        <taxon>Tracheophyta</taxon>
        <taxon>Spermatophyta</taxon>
        <taxon>Magnoliopsida</taxon>
        <taxon>eudicotyledons</taxon>
        <taxon>Gunneridae</taxon>
        <taxon>Pentapetalae</taxon>
        <taxon>Caryophyllales</taxon>
        <taxon>Cactineae</taxon>
        <taxon>Cactaceae</taxon>
        <taxon>Cactoideae</taxon>
        <taxon>Echinocereeae</taxon>
        <taxon>Carnegiea</taxon>
    </lineage>
</organism>
<accession>A0A9Q1GZ02</accession>
<evidence type="ECO:0000313" key="3">
    <source>
        <dbReference type="Proteomes" id="UP001153076"/>
    </source>
</evidence>
<sequence length="156" mass="18003">MEINIDAITSLPLWIPLPELDIKYWGMQSLSKIGSMLGFPLKIDKYTKEKSMLRYARLLVEMPLEGKQDNHRKEWRVKASVPSQDQNQPSKDAQLRGDDGYQLVMRHTTKHFVVRVEGHYENTALINMLHTNAYNVLLEGDETQERDEGVVKTPHG</sequence>
<keyword evidence="3" id="KW-1185">Reference proteome</keyword>
<dbReference type="Proteomes" id="UP001153076">
    <property type="component" value="Unassembled WGS sequence"/>
</dbReference>
<name>A0A9Q1GZ02_9CARY</name>
<dbReference type="EMBL" id="JAKOGI010001106">
    <property type="protein sequence ID" value="KAJ8427719.1"/>
    <property type="molecule type" value="Genomic_DNA"/>
</dbReference>
<proteinExistence type="predicted"/>
<dbReference type="InterPro" id="IPR040256">
    <property type="entry name" value="At4g02000-like"/>
</dbReference>
<reference evidence="2" key="1">
    <citation type="submission" date="2022-04" db="EMBL/GenBank/DDBJ databases">
        <title>Carnegiea gigantea Genome sequencing and assembly v2.</title>
        <authorList>
            <person name="Copetti D."/>
            <person name="Sanderson M.J."/>
            <person name="Burquez A."/>
            <person name="Wojciechowski M.F."/>
        </authorList>
    </citation>
    <scope>NUCLEOTIDE SEQUENCE</scope>
    <source>
        <strain evidence="2">SGP5-SGP5p</strain>
        <tissue evidence="2">Aerial part</tissue>
    </source>
</reference>
<evidence type="ECO:0008006" key="4">
    <source>
        <dbReference type="Google" id="ProtNLM"/>
    </source>
</evidence>
<dbReference type="AlphaFoldDB" id="A0A9Q1GZ02"/>
<feature type="region of interest" description="Disordered" evidence="1">
    <location>
        <begin position="71"/>
        <end position="96"/>
    </location>
</feature>
<feature type="compositionally biased region" description="Polar residues" evidence="1">
    <location>
        <begin position="81"/>
        <end position="91"/>
    </location>
</feature>
<dbReference type="PANTHER" id="PTHR31286:SF165">
    <property type="entry name" value="DUF4283 DOMAIN-CONTAINING PROTEIN"/>
    <property type="match status" value="1"/>
</dbReference>
<protein>
    <recommendedName>
        <fullName evidence="4">DUF4283 domain-containing protein</fullName>
    </recommendedName>
</protein>
<comment type="caution">
    <text evidence="2">The sequence shown here is derived from an EMBL/GenBank/DDBJ whole genome shotgun (WGS) entry which is preliminary data.</text>
</comment>
<dbReference type="PANTHER" id="PTHR31286">
    <property type="entry name" value="GLYCINE-RICH CELL WALL STRUCTURAL PROTEIN 1.8-LIKE"/>
    <property type="match status" value="1"/>
</dbReference>
<evidence type="ECO:0000256" key="1">
    <source>
        <dbReference type="SAM" id="MobiDB-lite"/>
    </source>
</evidence>
<gene>
    <name evidence="2" type="ORF">Cgig2_022193</name>
</gene>
<evidence type="ECO:0000313" key="2">
    <source>
        <dbReference type="EMBL" id="KAJ8427719.1"/>
    </source>
</evidence>